<keyword evidence="2" id="KW-1185">Reference proteome</keyword>
<name>A0A9Q3FKM8_9BASI</name>
<dbReference type="EMBL" id="AVOT02043473">
    <property type="protein sequence ID" value="MBW0538907.1"/>
    <property type="molecule type" value="Genomic_DNA"/>
</dbReference>
<protein>
    <submittedName>
        <fullName evidence="1">Uncharacterized protein</fullName>
    </submittedName>
</protein>
<comment type="caution">
    <text evidence="1">The sequence shown here is derived from an EMBL/GenBank/DDBJ whole genome shotgun (WGS) entry which is preliminary data.</text>
</comment>
<evidence type="ECO:0000313" key="1">
    <source>
        <dbReference type="EMBL" id="MBW0538907.1"/>
    </source>
</evidence>
<evidence type="ECO:0000313" key="2">
    <source>
        <dbReference type="Proteomes" id="UP000765509"/>
    </source>
</evidence>
<dbReference type="Proteomes" id="UP000765509">
    <property type="component" value="Unassembled WGS sequence"/>
</dbReference>
<gene>
    <name evidence="1" type="ORF">O181_078622</name>
</gene>
<reference evidence="1" key="1">
    <citation type="submission" date="2021-03" db="EMBL/GenBank/DDBJ databases">
        <title>Draft genome sequence of rust myrtle Austropuccinia psidii MF-1, a brazilian biotype.</title>
        <authorList>
            <person name="Quecine M.C."/>
            <person name="Pachon D.M.R."/>
            <person name="Bonatelli M.L."/>
            <person name="Correr F.H."/>
            <person name="Franceschini L.M."/>
            <person name="Leite T.F."/>
            <person name="Margarido G.R.A."/>
            <person name="Almeida C.A."/>
            <person name="Ferrarezi J.A."/>
            <person name="Labate C.A."/>
        </authorList>
    </citation>
    <scope>NUCLEOTIDE SEQUENCE</scope>
    <source>
        <strain evidence="1">MF-1</strain>
    </source>
</reference>
<dbReference type="AlphaFoldDB" id="A0A9Q3FKM8"/>
<accession>A0A9Q3FKM8</accession>
<sequence>MRHDIIDVLYTYNNAFSSGDERLGTIKGNAFNITLNIHRPYPQSLRRPAYPSSSRARGALEKHVQEFIQFDVPRNVGHNEVVELKTPVIIAWHDDISRMVEILEH</sequence>
<organism evidence="1 2">
    <name type="scientific">Austropuccinia psidii MF-1</name>
    <dbReference type="NCBI Taxonomy" id="1389203"/>
    <lineage>
        <taxon>Eukaryota</taxon>
        <taxon>Fungi</taxon>
        <taxon>Dikarya</taxon>
        <taxon>Basidiomycota</taxon>
        <taxon>Pucciniomycotina</taxon>
        <taxon>Pucciniomycetes</taxon>
        <taxon>Pucciniales</taxon>
        <taxon>Sphaerophragmiaceae</taxon>
        <taxon>Austropuccinia</taxon>
    </lineage>
</organism>
<proteinExistence type="predicted"/>